<gene>
    <name evidence="2" type="ORF">NESM_000634100</name>
</gene>
<dbReference type="EMBL" id="JAECZO010000089">
    <property type="protein sequence ID" value="KAK7196920.1"/>
    <property type="molecule type" value="Genomic_DNA"/>
</dbReference>
<keyword evidence="1" id="KW-0812">Transmembrane</keyword>
<sequence>MGAPHPATGRTGLRAKVKACLLWALRLPVGNVMSLRSERRSLLVVSVLVILLVVTLFFTTSLPDVPAPDVKPPDVKSPHIGLMKVPYSSAAGAYRAAAKFVEPLPSGAADGGAGAAKPTPATAKRVQRQEAVEKEIESYLREKGVLRERRTRVRFRTSSNRFNKVLCRTVGSAALAGYSVPVTTVATPYTHIKRFTAYMDFVDREGLHDEDIVVTLDSDVYWTGVDFVPFLSKFAHLSPEKESDLDVAAVRAWEDYGEKRAPLFMKELRAKSGGTGPDATRPLLQMPPVLFNSEDECWWGQRAKGSLSCPLTFAALDHMIEVARNHVSTCNITMVNKYNEKKKGDARLQLHEAFTGPRRWMVDDMLGEPNATSPYTTQARRSHEDPLFYHTTVVNKAIPTAVLNSGLHVSRVWALRHMVKALATFTEVEPPVDDDGHFKRPGWGCDQAVMALIYARTRLFEIEHNLLTGPPPALRTPPVAYNPPHGPLGLIGLDRRSEIGILAISIESLSSLHHESKYLAQLIPETSGGRRLDKTERLLGSNDPQGTLPGELLQTRGGALVTPPLMWRSATAGDWARGFQCDTEEGVDTVFSPFIHYASQNKQLYESHRHYYAWLVAARHDRRARASVTATLKEELVELWFKDERVFVPFSDMCEDPTLLSES</sequence>
<proteinExistence type="predicted"/>
<evidence type="ECO:0000256" key="1">
    <source>
        <dbReference type="SAM" id="Phobius"/>
    </source>
</evidence>
<keyword evidence="1" id="KW-1133">Transmembrane helix</keyword>
<organism evidence="2 3">
    <name type="scientific">Novymonas esmeraldas</name>
    <dbReference type="NCBI Taxonomy" id="1808958"/>
    <lineage>
        <taxon>Eukaryota</taxon>
        <taxon>Discoba</taxon>
        <taxon>Euglenozoa</taxon>
        <taxon>Kinetoplastea</taxon>
        <taxon>Metakinetoplastina</taxon>
        <taxon>Trypanosomatida</taxon>
        <taxon>Trypanosomatidae</taxon>
        <taxon>Novymonas</taxon>
    </lineage>
</organism>
<dbReference type="AlphaFoldDB" id="A0AAW0ET61"/>
<evidence type="ECO:0000313" key="2">
    <source>
        <dbReference type="EMBL" id="KAK7196920.1"/>
    </source>
</evidence>
<dbReference type="Proteomes" id="UP001430356">
    <property type="component" value="Unassembled WGS sequence"/>
</dbReference>
<feature type="transmembrane region" description="Helical" evidence="1">
    <location>
        <begin position="42"/>
        <end position="62"/>
    </location>
</feature>
<dbReference type="PANTHER" id="PTHR36587">
    <property type="entry name" value="EXPRESSION SITE-ASSOCIATED GENE 3 (ESAG3)-LIKE PROTEIN"/>
    <property type="match status" value="1"/>
</dbReference>
<comment type="caution">
    <text evidence="2">The sequence shown here is derived from an EMBL/GenBank/DDBJ whole genome shotgun (WGS) entry which is preliminary data.</text>
</comment>
<evidence type="ECO:0000313" key="3">
    <source>
        <dbReference type="Proteomes" id="UP001430356"/>
    </source>
</evidence>
<dbReference type="PANTHER" id="PTHR36587:SF2">
    <property type="entry name" value="EXPRESSION SITE-ASSOCIATED GENE 3 (ESAG3)-LIKE PROTEIN"/>
    <property type="match status" value="1"/>
</dbReference>
<protein>
    <submittedName>
        <fullName evidence="2">Expression-site associated protein (ESAG3)</fullName>
    </submittedName>
</protein>
<keyword evidence="1" id="KW-0472">Membrane</keyword>
<name>A0AAW0ET61_9TRYP</name>
<keyword evidence="3" id="KW-1185">Reference proteome</keyword>
<reference evidence="2 3" key="1">
    <citation type="journal article" date="2021" name="MBio">
        <title>A New Model Trypanosomatid, Novymonas esmeraldas: Genomic Perception of Its 'Candidatus Pandoraea novymonadis' Endosymbiont.</title>
        <authorList>
            <person name="Zakharova A."/>
            <person name="Saura A."/>
            <person name="Butenko A."/>
            <person name="Podesvova L."/>
            <person name="Warmusova S."/>
            <person name="Kostygov A.Y."/>
            <person name="Nenarokova A."/>
            <person name="Lukes J."/>
            <person name="Opperdoes F.R."/>
            <person name="Yurchenko V."/>
        </authorList>
    </citation>
    <scope>NUCLEOTIDE SEQUENCE [LARGE SCALE GENOMIC DNA]</scope>
    <source>
        <strain evidence="2 3">E262AT.01</strain>
    </source>
</reference>
<accession>A0AAW0ET61</accession>